<dbReference type="PANTHER" id="PTHR30504">
    <property type="entry name" value="GLUCANS BIOSYNTHESIS PROTEIN"/>
    <property type="match status" value="1"/>
</dbReference>
<accession>A0A5B8SV58</accession>
<dbReference type="Pfam" id="PF04349">
    <property type="entry name" value="MdoG"/>
    <property type="match status" value="1"/>
</dbReference>
<evidence type="ECO:0000256" key="3">
    <source>
        <dbReference type="ARBA" id="ARBA00005001"/>
    </source>
</evidence>
<dbReference type="InterPro" id="IPR014718">
    <property type="entry name" value="GH-type_carb-bd"/>
</dbReference>
<keyword evidence="6 7" id="KW-0574">Periplasm</keyword>
<comment type="function">
    <text evidence="1 7">Probably involved in the control of the structural glucose backbone of osmoregulated periplasmic glucans (OPGs).</text>
</comment>
<dbReference type="GO" id="GO:0051274">
    <property type="term" value="P:beta-glucan biosynthetic process"/>
    <property type="evidence" value="ECO:0007669"/>
    <property type="project" value="TreeGrafter"/>
</dbReference>
<dbReference type="RefSeq" id="WP_147185923.1">
    <property type="nucleotide sequence ID" value="NZ_CP042382.1"/>
</dbReference>
<dbReference type="UniPathway" id="UPA00637"/>
<evidence type="ECO:0000259" key="8">
    <source>
        <dbReference type="Pfam" id="PF04349"/>
    </source>
</evidence>
<dbReference type="GO" id="GO:0030288">
    <property type="term" value="C:outer membrane-bounded periplasmic space"/>
    <property type="evidence" value="ECO:0007669"/>
    <property type="project" value="TreeGrafter"/>
</dbReference>
<organism evidence="9 10">
    <name type="scientific">Pistricoccus aurantiacus</name>
    <dbReference type="NCBI Taxonomy" id="1883414"/>
    <lineage>
        <taxon>Bacteria</taxon>
        <taxon>Pseudomonadati</taxon>
        <taxon>Pseudomonadota</taxon>
        <taxon>Gammaproteobacteria</taxon>
        <taxon>Oceanospirillales</taxon>
        <taxon>Halomonadaceae</taxon>
        <taxon>Pistricoccus</taxon>
    </lineage>
</organism>
<dbReference type="InterPro" id="IPR013783">
    <property type="entry name" value="Ig-like_fold"/>
</dbReference>
<evidence type="ECO:0000313" key="9">
    <source>
        <dbReference type="EMBL" id="QEA40656.1"/>
    </source>
</evidence>
<dbReference type="AlphaFoldDB" id="A0A5B8SV58"/>
<dbReference type="InterPro" id="IPR023724">
    <property type="entry name" value="Glucan_biosyn_MdoD"/>
</dbReference>
<evidence type="ECO:0000256" key="4">
    <source>
        <dbReference type="ARBA" id="ARBA00009284"/>
    </source>
</evidence>
<dbReference type="SUPFAM" id="SSF74650">
    <property type="entry name" value="Galactose mutarotase-like"/>
    <property type="match status" value="1"/>
</dbReference>
<keyword evidence="5 7" id="KW-0732">Signal</keyword>
<name>A0A5B8SV58_9GAMM</name>
<comment type="similarity">
    <text evidence="4 7">Belongs to the OpgD/OpgG family.</text>
</comment>
<evidence type="ECO:0000256" key="6">
    <source>
        <dbReference type="ARBA" id="ARBA00022764"/>
    </source>
</evidence>
<dbReference type="PIRSF" id="PIRSF006281">
    <property type="entry name" value="MdoG"/>
    <property type="match status" value="1"/>
</dbReference>
<dbReference type="Gene3D" id="2.70.98.10">
    <property type="match status" value="1"/>
</dbReference>
<dbReference type="OrthoDB" id="335750at2"/>
<dbReference type="InterPro" id="IPR011013">
    <property type="entry name" value="Gal_mutarotase_sf_dom"/>
</dbReference>
<evidence type="ECO:0000256" key="1">
    <source>
        <dbReference type="ARBA" id="ARBA00003985"/>
    </source>
</evidence>
<dbReference type="FunFam" id="2.70.98.10:FF:000001">
    <property type="entry name" value="Glucans biosynthesis protein G"/>
    <property type="match status" value="1"/>
</dbReference>
<evidence type="ECO:0000256" key="2">
    <source>
        <dbReference type="ARBA" id="ARBA00004418"/>
    </source>
</evidence>
<dbReference type="KEGG" id="paur:FGL86_17295"/>
<dbReference type="InterPro" id="IPR019546">
    <property type="entry name" value="TAT_signal_bac_arc"/>
</dbReference>
<sequence length="536" mass="60621">MNRRDFLKATGVLGSSAFLPLSSLLAAVDGSTRTIGPREPFDYAWLKGLARSLSEQAYQSPEAELPKTLQDLSWDDYQAIAFQKDHALWADDEASPFQAQLFHLGLYFKKPVHIFEVEDGQAQEIAFDPAMFDYGDTDIEPDELPEDLGFAGFRLHHQSDWQRDVAAFLGASYFRAVGKSRQYGLSARGLAIDTAMDRPEEFPDFTRFWLERPQDGSEAVTVYALLESPSVTGAYRFLITYGEGTVMDVDAALYPRKAMERLGIAPLTSMYMVGENDQQANWDWRQEIHDSDGLSLHTGSDEWLWRPLANPPSLRFNSFQDESPRGFGLLQRDQNFDHYQDDGVFYDRRPSVWIEPKGDWGAGAVQLVEIPTLDETFDNIVAFWNPAAPAEPGSEMLYGYRIYWQARPPAQPTLARCVATRTGIGGLVGKRREYFSWRFVVDFQGGPFPFDGSEEVEVKPVIETSAGRVEITSARPLDAIDGYRAMFDVVPPDDGTEPINLRLYLKAEDQPLTETWIYQWTPPPAEERELHNPGHL</sequence>
<dbReference type="Proteomes" id="UP000321272">
    <property type="component" value="Chromosome"/>
</dbReference>
<evidence type="ECO:0000256" key="7">
    <source>
        <dbReference type="HAMAP-Rule" id="MF_01068"/>
    </source>
</evidence>
<feature type="domain" description="Glucan biosynthesis periplasmic MdoG C-terminal" evidence="8">
    <location>
        <begin position="41"/>
        <end position="520"/>
    </location>
</feature>
<evidence type="ECO:0000256" key="5">
    <source>
        <dbReference type="ARBA" id="ARBA00022729"/>
    </source>
</evidence>
<keyword evidence="10" id="KW-1185">Reference proteome</keyword>
<proteinExistence type="inferred from homology"/>
<dbReference type="InterPro" id="IPR014756">
    <property type="entry name" value="Ig_E-set"/>
</dbReference>
<dbReference type="HAMAP" id="MF_01068">
    <property type="entry name" value="MdoD_OpgD"/>
    <property type="match status" value="1"/>
</dbReference>
<comment type="pathway">
    <text evidence="3 7">Glycan metabolism; osmoregulated periplasmic glucan (OPG) biosynthesis.</text>
</comment>
<dbReference type="PANTHER" id="PTHR30504:SF3">
    <property type="entry name" value="GLUCANS BIOSYNTHESIS PROTEIN D"/>
    <property type="match status" value="1"/>
</dbReference>
<dbReference type="NCBIfam" id="TIGR01409">
    <property type="entry name" value="TAT_signal_seq"/>
    <property type="match status" value="1"/>
</dbReference>
<dbReference type="InterPro" id="IPR007444">
    <property type="entry name" value="Glucan_biosyn_MdoG_C"/>
</dbReference>
<dbReference type="EMBL" id="CP042382">
    <property type="protein sequence ID" value="QEA40656.1"/>
    <property type="molecule type" value="Genomic_DNA"/>
</dbReference>
<dbReference type="GO" id="GO:0003824">
    <property type="term" value="F:catalytic activity"/>
    <property type="evidence" value="ECO:0007669"/>
    <property type="project" value="InterPro"/>
</dbReference>
<reference evidence="9 10" key="1">
    <citation type="submission" date="2019-06" db="EMBL/GenBank/DDBJ databases">
        <title>Genome analyses of bacteria isolated from kimchi.</title>
        <authorList>
            <person name="Lee S."/>
            <person name="Ahn S."/>
            <person name="Roh S."/>
        </authorList>
    </citation>
    <scope>NUCLEOTIDE SEQUENCE [LARGE SCALE GENOMIC DNA]</scope>
    <source>
        <strain evidence="9 10">CBA4606</strain>
    </source>
</reference>
<dbReference type="InterPro" id="IPR014438">
    <property type="entry name" value="Glucan_biosyn_MdoG/MdoD"/>
</dbReference>
<protein>
    <recommendedName>
        <fullName evidence="7">Glucans biosynthesis protein D</fullName>
    </recommendedName>
</protein>
<dbReference type="GO" id="GO:0030246">
    <property type="term" value="F:carbohydrate binding"/>
    <property type="evidence" value="ECO:0007669"/>
    <property type="project" value="InterPro"/>
</dbReference>
<evidence type="ECO:0000313" key="10">
    <source>
        <dbReference type="Proteomes" id="UP000321272"/>
    </source>
</evidence>
<comment type="subcellular location">
    <subcellularLocation>
        <location evidence="2 7">Periplasm</location>
    </subcellularLocation>
</comment>
<dbReference type="SUPFAM" id="SSF81296">
    <property type="entry name" value="E set domains"/>
    <property type="match status" value="1"/>
</dbReference>
<dbReference type="Gene3D" id="2.60.40.10">
    <property type="entry name" value="Immunoglobulins"/>
    <property type="match status" value="1"/>
</dbReference>
<gene>
    <name evidence="7" type="primary">opgD</name>
    <name evidence="9" type="ORF">FGL86_17295</name>
</gene>